<evidence type="ECO:0000256" key="1">
    <source>
        <dbReference type="ARBA" id="ARBA00008791"/>
    </source>
</evidence>
<dbReference type="PANTHER" id="PTHR46268">
    <property type="entry name" value="STRESS RESPONSE PROTEIN NHAX"/>
    <property type="match status" value="1"/>
</dbReference>
<proteinExistence type="inferred from homology"/>
<organism evidence="3 4">
    <name type="scientific">Streptosporangium longisporum</name>
    <dbReference type="NCBI Taxonomy" id="46187"/>
    <lineage>
        <taxon>Bacteria</taxon>
        <taxon>Bacillati</taxon>
        <taxon>Actinomycetota</taxon>
        <taxon>Actinomycetes</taxon>
        <taxon>Streptosporangiales</taxon>
        <taxon>Streptosporangiaceae</taxon>
        <taxon>Streptosporangium</taxon>
    </lineage>
</organism>
<dbReference type="RefSeq" id="WP_344887305.1">
    <property type="nucleotide sequence ID" value="NZ_BAAAWD010000002.1"/>
</dbReference>
<evidence type="ECO:0000313" key="4">
    <source>
        <dbReference type="Proteomes" id="UP001499930"/>
    </source>
</evidence>
<comment type="caution">
    <text evidence="3">The sequence shown here is derived from an EMBL/GenBank/DDBJ whole genome shotgun (WGS) entry which is preliminary data.</text>
</comment>
<dbReference type="Pfam" id="PF00582">
    <property type="entry name" value="Usp"/>
    <property type="match status" value="2"/>
</dbReference>
<dbReference type="InterPro" id="IPR014729">
    <property type="entry name" value="Rossmann-like_a/b/a_fold"/>
</dbReference>
<dbReference type="InterPro" id="IPR006015">
    <property type="entry name" value="Universal_stress_UspA"/>
</dbReference>
<accession>A0ABN3XQB0</accession>
<dbReference type="SUPFAM" id="SSF52402">
    <property type="entry name" value="Adenine nucleotide alpha hydrolases-like"/>
    <property type="match status" value="2"/>
</dbReference>
<evidence type="ECO:0000313" key="3">
    <source>
        <dbReference type="EMBL" id="GAA2987368.1"/>
    </source>
</evidence>
<feature type="domain" description="UspA" evidence="2">
    <location>
        <begin position="1"/>
        <end position="139"/>
    </location>
</feature>
<reference evidence="3 4" key="1">
    <citation type="journal article" date="2019" name="Int. J. Syst. Evol. Microbiol.">
        <title>The Global Catalogue of Microorganisms (GCM) 10K type strain sequencing project: providing services to taxonomists for standard genome sequencing and annotation.</title>
        <authorList>
            <consortium name="The Broad Institute Genomics Platform"/>
            <consortium name="The Broad Institute Genome Sequencing Center for Infectious Disease"/>
            <person name="Wu L."/>
            <person name="Ma J."/>
        </authorList>
    </citation>
    <scope>NUCLEOTIDE SEQUENCE [LARGE SCALE GENOMIC DNA]</scope>
    <source>
        <strain evidence="3 4">JCM 3106</strain>
    </source>
</reference>
<evidence type="ECO:0000259" key="2">
    <source>
        <dbReference type="Pfam" id="PF00582"/>
    </source>
</evidence>
<dbReference type="Gene3D" id="3.40.50.620">
    <property type="entry name" value="HUPs"/>
    <property type="match status" value="2"/>
</dbReference>
<protein>
    <submittedName>
        <fullName evidence="3">Universal stress protein</fullName>
    </submittedName>
</protein>
<keyword evidence="4" id="KW-1185">Reference proteome</keyword>
<feature type="domain" description="UspA" evidence="2">
    <location>
        <begin position="150"/>
        <end position="280"/>
    </location>
</feature>
<name>A0ABN3XQB0_9ACTN</name>
<dbReference type="InterPro" id="IPR006016">
    <property type="entry name" value="UspA"/>
</dbReference>
<sequence length="288" mass="30639">MTQPIIVGVDGSPPSLHALTWAAQEATLRKAPLRIAHAALRWAYDVPLAPQPAHWGPAEEAARNELLHHAAEQAHSDAPTLKITTEILDGNPAEAITTAATTAQLIVVGHRGLGGFTGLLLGSVSTNLAAHSPCPVVIVNPPHTTPDTEIAVGVTGRTDQDPTLEFAFNEATLRQRPLRAIHAWTHPATRAPGDMQPLLYDVEGIGDEEARLLAESLAGWRDRFPDVTLIEHVVHEHPAKALINASATAELVVAGTSGPLLGPTVRALLHHTQAPVAVVHHSSRTRRV</sequence>
<comment type="similarity">
    <text evidence="1">Belongs to the universal stress protein A family.</text>
</comment>
<dbReference type="PRINTS" id="PR01438">
    <property type="entry name" value="UNVRSLSTRESS"/>
</dbReference>
<dbReference type="Proteomes" id="UP001499930">
    <property type="component" value="Unassembled WGS sequence"/>
</dbReference>
<dbReference type="EMBL" id="BAAAWD010000002">
    <property type="protein sequence ID" value="GAA2987368.1"/>
    <property type="molecule type" value="Genomic_DNA"/>
</dbReference>
<dbReference type="PANTHER" id="PTHR46268:SF6">
    <property type="entry name" value="UNIVERSAL STRESS PROTEIN UP12"/>
    <property type="match status" value="1"/>
</dbReference>
<gene>
    <name evidence="3" type="ORF">GCM10017559_03940</name>
</gene>